<dbReference type="Pfam" id="PF00702">
    <property type="entry name" value="Hydrolase"/>
    <property type="match status" value="1"/>
</dbReference>
<dbReference type="Proteomes" id="UP000279236">
    <property type="component" value="Unassembled WGS sequence"/>
</dbReference>
<dbReference type="Gene3D" id="3.40.50.1000">
    <property type="entry name" value="HAD superfamily/HAD-like"/>
    <property type="match status" value="1"/>
</dbReference>
<dbReference type="EMBL" id="RSCE01000003">
    <property type="protein sequence ID" value="RSH84154.1"/>
    <property type="molecule type" value="Genomic_DNA"/>
</dbReference>
<dbReference type="PANTHER" id="PTHR43481:SF4">
    <property type="entry name" value="GLYCEROL-1-PHOSPHATE PHOSPHOHYDROLASE 1-RELATED"/>
    <property type="match status" value="1"/>
</dbReference>
<organism evidence="2 3">
    <name type="scientific">Apiotrichum porosum</name>
    <dbReference type="NCBI Taxonomy" id="105984"/>
    <lineage>
        <taxon>Eukaryota</taxon>
        <taxon>Fungi</taxon>
        <taxon>Dikarya</taxon>
        <taxon>Basidiomycota</taxon>
        <taxon>Agaricomycotina</taxon>
        <taxon>Tremellomycetes</taxon>
        <taxon>Trichosporonales</taxon>
        <taxon>Trichosporonaceae</taxon>
        <taxon>Apiotrichum</taxon>
    </lineage>
</organism>
<dbReference type="STRING" id="105984.A0A427XZ35"/>
<dbReference type="InterPro" id="IPR023198">
    <property type="entry name" value="PGP-like_dom2"/>
</dbReference>
<evidence type="ECO:0000313" key="3">
    <source>
        <dbReference type="Proteomes" id="UP000279236"/>
    </source>
</evidence>
<reference evidence="2 3" key="1">
    <citation type="submission" date="2018-11" db="EMBL/GenBank/DDBJ databases">
        <title>Genome sequence of Apiotrichum porosum DSM 27194.</title>
        <authorList>
            <person name="Aliyu H."/>
            <person name="Gorte O."/>
            <person name="Ochsenreither K."/>
        </authorList>
    </citation>
    <scope>NUCLEOTIDE SEQUENCE [LARGE SCALE GENOMIC DNA]</scope>
    <source>
        <strain evidence="2 3">DSM 27194</strain>
    </source>
</reference>
<evidence type="ECO:0008006" key="4">
    <source>
        <dbReference type="Google" id="ProtNLM"/>
    </source>
</evidence>
<feature type="compositionally biased region" description="Low complexity" evidence="1">
    <location>
        <begin position="337"/>
        <end position="353"/>
    </location>
</feature>
<comment type="caution">
    <text evidence="2">The sequence shown here is derived from an EMBL/GenBank/DDBJ whole genome shotgun (WGS) entry which is preliminary data.</text>
</comment>
<feature type="compositionally biased region" description="Polar residues" evidence="1">
    <location>
        <begin position="17"/>
        <end position="27"/>
    </location>
</feature>
<dbReference type="Gene3D" id="1.10.150.240">
    <property type="entry name" value="Putative phosphatase, domain 2"/>
    <property type="match status" value="1"/>
</dbReference>
<feature type="region of interest" description="Disordered" evidence="1">
    <location>
        <begin position="292"/>
        <end position="360"/>
    </location>
</feature>
<evidence type="ECO:0000313" key="2">
    <source>
        <dbReference type="EMBL" id="RSH84154.1"/>
    </source>
</evidence>
<dbReference type="RefSeq" id="XP_028477602.1">
    <property type="nucleotide sequence ID" value="XM_028621150.1"/>
</dbReference>
<dbReference type="GeneID" id="39590200"/>
<accession>A0A427XZ35</accession>
<feature type="region of interest" description="Disordered" evidence="1">
    <location>
        <begin position="14"/>
        <end position="40"/>
    </location>
</feature>
<keyword evidence="3" id="KW-1185">Reference proteome</keyword>
<sequence>MSVFTKEAFQMSAMPSPASTAPNSTLPSRRGSIAGASGASTPALENPHIIEINVDSVLFDMDGTLINSSPAVVKAWELFAAKYPLDLDDILHSAHGYRTIDALRKWCSIPEDELPEEVMRFETAILTNAEEIGKASGGASGIQVLPGVEKLLNDLSSDRHLRNGEEKWAICTSSTKFYAGQALPIAGLTTPEIFVTADSVQRGKPFPDPYLLGADGCNASPFDSIVVEDAPTGIRAGKAAGSFVLATCTSHSREDLEKESPDFLVEDLTKVTATWDAATSSFKLIIEQPVGRLGPRVTPDSTPLVTPAGSRAASFSGDRQRLARSIAPTGELTGNDSVVGSPVPSRPGSPSFGDKAAERRASNGAAANISLEAFKRALAGNANKVRELAAEE</sequence>
<dbReference type="PANTHER" id="PTHR43481">
    <property type="entry name" value="FRUCTOSE-1-PHOSPHATE PHOSPHATASE"/>
    <property type="match status" value="1"/>
</dbReference>
<dbReference type="InterPro" id="IPR051806">
    <property type="entry name" value="HAD-like_SPP"/>
</dbReference>
<dbReference type="InterPro" id="IPR036412">
    <property type="entry name" value="HAD-like_sf"/>
</dbReference>
<evidence type="ECO:0000256" key="1">
    <source>
        <dbReference type="SAM" id="MobiDB-lite"/>
    </source>
</evidence>
<dbReference type="SFLD" id="SFLDS00003">
    <property type="entry name" value="Haloacid_Dehalogenase"/>
    <property type="match status" value="1"/>
</dbReference>
<name>A0A427XZ35_9TREE</name>
<dbReference type="SFLD" id="SFLDG01129">
    <property type="entry name" value="C1.5:_HAD__Beta-PGM__Phosphata"/>
    <property type="match status" value="1"/>
</dbReference>
<dbReference type="InterPro" id="IPR023214">
    <property type="entry name" value="HAD_sf"/>
</dbReference>
<dbReference type="OrthoDB" id="40579at2759"/>
<protein>
    <recommendedName>
        <fullName evidence="4">Phosphatase</fullName>
    </recommendedName>
</protein>
<proteinExistence type="predicted"/>
<dbReference type="AlphaFoldDB" id="A0A427XZ35"/>
<gene>
    <name evidence="2" type="ORF">EHS24_005657</name>
</gene>
<dbReference type="GO" id="GO:0050308">
    <property type="term" value="F:sugar-phosphatase activity"/>
    <property type="evidence" value="ECO:0007669"/>
    <property type="project" value="TreeGrafter"/>
</dbReference>
<dbReference type="SUPFAM" id="SSF56784">
    <property type="entry name" value="HAD-like"/>
    <property type="match status" value="1"/>
</dbReference>